<comment type="caution">
    <text evidence="1">The sequence shown here is derived from an EMBL/GenBank/DDBJ whole genome shotgun (WGS) entry which is preliminary data.</text>
</comment>
<dbReference type="AlphaFoldDB" id="A0A4Y9SXE3"/>
<sequence>MTIERDFGLKRVISSSEAKRHAVTKREIEAGLRTGLPSTRQQLQQLCDGALAGCPGPPP</sequence>
<organism evidence="1 2">
    <name type="scientific">Massilia horti</name>
    <dbReference type="NCBI Taxonomy" id="2562153"/>
    <lineage>
        <taxon>Bacteria</taxon>
        <taxon>Pseudomonadati</taxon>
        <taxon>Pseudomonadota</taxon>
        <taxon>Betaproteobacteria</taxon>
        <taxon>Burkholderiales</taxon>
        <taxon>Oxalobacteraceae</taxon>
        <taxon>Telluria group</taxon>
        <taxon>Massilia</taxon>
    </lineage>
</organism>
<dbReference type="EMBL" id="SPUM01000118">
    <property type="protein sequence ID" value="TFW29884.1"/>
    <property type="molecule type" value="Genomic_DNA"/>
</dbReference>
<keyword evidence="2" id="KW-1185">Reference proteome</keyword>
<dbReference type="Proteomes" id="UP000297258">
    <property type="component" value="Unassembled WGS sequence"/>
</dbReference>
<accession>A0A4Y9SXE3</accession>
<protein>
    <submittedName>
        <fullName evidence="1">Uncharacterized protein</fullName>
    </submittedName>
</protein>
<evidence type="ECO:0000313" key="1">
    <source>
        <dbReference type="EMBL" id="TFW29884.1"/>
    </source>
</evidence>
<reference evidence="1 2" key="1">
    <citation type="submission" date="2019-03" db="EMBL/GenBank/DDBJ databases">
        <title>Draft genome of Massilia hortus sp. nov., a novel bacterial species of the Oxalobacteraceae family.</title>
        <authorList>
            <person name="Peta V."/>
            <person name="Raths R."/>
            <person name="Bucking H."/>
        </authorList>
    </citation>
    <scope>NUCLEOTIDE SEQUENCE [LARGE SCALE GENOMIC DNA]</scope>
    <source>
        <strain evidence="1 2">ONC3</strain>
    </source>
</reference>
<dbReference type="OrthoDB" id="955344at2"/>
<gene>
    <name evidence="1" type="ORF">E4O92_17870</name>
</gene>
<name>A0A4Y9SXE3_9BURK</name>
<proteinExistence type="predicted"/>
<evidence type="ECO:0000313" key="2">
    <source>
        <dbReference type="Proteomes" id="UP000297258"/>
    </source>
</evidence>